<dbReference type="EMBL" id="FNTX01000002">
    <property type="protein sequence ID" value="SEE72545.1"/>
    <property type="molecule type" value="Genomic_DNA"/>
</dbReference>
<dbReference type="PROSITE" id="PS51186">
    <property type="entry name" value="GNAT"/>
    <property type="match status" value="1"/>
</dbReference>
<dbReference type="AlphaFoldDB" id="A0A1H5L638"/>
<dbReference type="InterPro" id="IPR016181">
    <property type="entry name" value="Acyl_CoA_acyltransferase"/>
</dbReference>
<dbReference type="Pfam" id="PF13302">
    <property type="entry name" value="Acetyltransf_3"/>
    <property type="match status" value="1"/>
</dbReference>
<accession>A0A1H5L638</accession>
<dbReference type="STRING" id="648782.SAMN04488554_2638"/>
<evidence type="ECO:0000259" key="1">
    <source>
        <dbReference type="PROSITE" id="PS51186"/>
    </source>
</evidence>
<feature type="domain" description="N-acetyltransferase" evidence="1">
    <location>
        <begin position="8"/>
        <end position="174"/>
    </location>
</feature>
<keyword evidence="3" id="KW-1185">Reference proteome</keyword>
<dbReference type="SUPFAM" id="SSF55729">
    <property type="entry name" value="Acyl-CoA N-acyltransferases (Nat)"/>
    <property type="match status" value="1"/>
</dbReference>
<evidence type="ECO:0000313" key="2">
    <source>
        <dbReference type="EMBL" id="SEE72545.1"/>
    </source>
</evidence>
<dbReference type="Gene3D" id="3.40.630.30">
    <property type="match status" value="1"/>
</dbReference>
<reference evidence="3" key="1">
    <citation type="submission" date="2016-10" db="EMBL/GenBank/DDBJ databases">
        <authorList>
            <person name="Varghese N."/>
            <person name="Submissions S."/>
        </authorList>
    </citation>
    <scope>NUCLEOTIDE SEQUENCE [LARGE SCALE GENOMIC DNA]</scope>
    <source>
        <strain evidence="3">DSM 21368</strain>
    </source>
</reference>
<keyword evidence="2" id="KW-0808">Transferase</keyword>
<name>A0A1H5L638_9MICO</name>
<dbReference type="OrthoDB" id="9132139at2"/>
<dbReference type="GO" id="GO:0016747">
    <property type="term" value="F:acyltransferase activity, transferring groups other than amino-acyl groups"/>
    <property type="evidence" value="ECO:0007669"/>
    <property type="project" value="InterPro"/>
</dbReference>
<dbReference type="InterPro" id="IPR000182">
    <property type="entry name" value="GNAT_dom"/>
</dbReference>
<dbReference type="PANTHER" id="PTHR43415:SF4">
    <property type="entry name" value="N-ACETYLTRANSFERASE DOMAIN-CONTAINING PROTEIN"/>
    <property type="match status" value="1"/>
</dbReference>
<dbReference type="RefSeq" id="WP_089773566.1">
    <property type="nucleotide sequence ID" value="NZ_FNTX01000002.1"/>
</dbReference>
<sequence length="188" mass="21474">MRIVGTKIQLRDWTVHDLPRVHDLLRPDRPWHRTNGPYFGLPDAASMAQAAERTIARDPSEPRVTLGIETDGVLVGQVNWYWESEVTDWRRLGISIQDEAYWGRGLATEALALWTSYLFDATDTLRLDLATYSGNRGMLGVARRLGFVEEARMRKARRWSGGVHDAVVMGVLREEWDVLRTGWTAVVR</sequence>
<gene>
    <name evidence="2" type="ORF">SAMN04488554_2638</name>
</gene>
<protein>
    <submittedName>
        <fullName evidence="2">Protein N-acetyltransferase, RimJ/RimL family</fullName>
    </submittedName>
</protein>
<evidence type="ECO:0000313" key="3">
    <source>
        <dbReference type="Proteomes" id="UP000199220"/>
    </source>
</evidence>
<dbReference type="Proteomes" id="UP000199220">
    <property type="component" value="Unassembled WGS sequence"/>
</dbReference>
<organism evidence="2 3">
    <name type="scientific">Ruania alba</name>
    <dbReference type="NCBI Taxonomy" id="648782"/>
    <lineage>
        <taxon>Bacteria</taxon>
        <taxon>Bacillati</taxon>
        <taxon>Actinomycetota</taxon>
        <taxon>Actinomycetes</taxon>
        <taxon>Micrococcales</taxon>
        <taxon>Ruaniaceae</taxon>
        <taxon>Ruania</taxon>
    </lineage>
</organism>
<proteinExistence type="predicted"/>
<dbReference type="PANTHER" id="PTHR43415">
    <property type="entry name" value="SPERMIDINE N(1)-ACETYLTRANSFERASE"/>
    <property type="match status" value="1"/>
</dbReference>